<dbReference type="EMBL" id="AGQV01000010">
    <property type="protein sequence ID" value="EHH67443.1"/>
    <property type="molecule type" value="Genomic_DNA"/>
</dbReference>
<comment type="caution">
    <text evidence="1">The sequence shown here is derived from an EMBL/GenBank/DDBJ whole genome shotgun (WGS) entry which is preliminary data.</text>
</comment>
<accession>G6XL14</accession>
<reference evidence="1 2" key="1">
    <citation type="submission" date="2011-10" db="EMBL/GenBank/DDBJ databases">
        <title>Genome sequence of Gluconobacter morbifer G707, isolated from Drosophila gut.</title>
        <authorList>
            <person name="Lee W.-J."/>
            <person name="Kim E.-K."/>
        </authorList>
    </citation>
    <scope>NUCLEOTIDE SEQUENCE [LARGE SCALE GENOMIC DNA]</scope>
    <source>
        <strain evidence="1 2">G707</strain>
    </source>
</reference>
<proteinExistence type="predicted"/>
<protein>
    <submittedName>
        <fullName evidence="1">Uncharacterized protein</fullName>
    </submittedName>
</protein>
<dbReference type="AlphaFoldDB" id="G6XL14"/>
<gene>
    <name evidence="1" type="ORF">GMO_24370</name>
</gene>
<keyword evidence="2" id="KW-1185">Reference proteome</keyword>
<dbReference type="Proteomes" id="UP000004949">
    <property type="component" value="Unassembled WGS sequence"/>
</dbReference>
<sequence>MTFHDEIFLFPERQDNGLSSNAHGSDETVAIKPADTMDGFSYVLLSGE</sequence>
<name>G6XL14_9PROT</name>
<evidence type="ECO:0000313" key="1">
    <source>
        <dbReference type="EMBL" id="EHH67443.1"/>
    </source>
</evidence>
<organism evidence="1 2">
    <name type="scientific">Gluconobacter morbifer G707</name>
    <dbReference type="NCBI Taxonomy" id="1088869"/>
    <lineage>
        <taxon>Bacteria</taxon>
        <taxon>Pseudomonadati</taxon>
        <taxon>Pseudomonadota</taxon>
        <taxon>Alphaproteobacteria</taxon>
        <taxon>Acetobacterales</taxon>
        <taxon>Acetobacteraceae</taxon>
        <taxon>Gluconobacter</taxon>
    </lineage>
</organism>
<dbReference type="PATRIC" id="fig|1088869.3.peg.2430"/>
<evidence type="ECO:0000313" key="2">
    <source>
        <dbReference type="Proteomes" id="UP000004949"/>
    </source>
</evidence>